<evidence type="ECO:0000313" key="11">
    <source>
        <dbReference type="Proteomes" id="UP000236990"/>
    </source>
</evidence>
<dbReference type="RefSeq" id="WP_064578344.1">
    <property type="nucleotide sequence ID" value="NZ_CP187568.1"/>
</dbReference>
<dbReference type="Pfam" id="PF07690">
    <property type="entry name" value="MFS_1"/>
    <property type="match status" value="1"/>
</dbReference>
<keyword evidence="3" id="KW-0813">Transport</keyword>
<keyword evidence="4" id="KW-1003">Cell membrane</keyword>
<dbReference type="Gene3D" id="1.20.1250.20">
    <property type="entry name" value="MFS general substrate transporter like domains"/>
    <property type="match status" value="1"/>
</dbReference>
<keyword evidence="5 8" id="KW-0812">Transmembrane</keyword>
<dbReference type="InterPro" id="IPR004638">
    <property type="entry name" value="EmrB-like"/>
</dbReference>
<feature type="transmembrane region" description="Helical" evidence="8">
    <location>
        <begin position="444"/>
        <end position="461"/>
    </location>
</feature>
<proteinExistence type="inferred from homology"/>
<dbReference type="AlphaFoldDB" id="A0A2S3U242"/>
<feature type="transmembrane region" description="Helical" evidence="8">
    <location>
        <begin position="268"/>
        <end position="289"/>
    </location>
</feature>
<feature type="transmembrane region" description="Helical" evidence="8">
    <location>
        <begin position="335"/>
        <end position="353"/>
    </location>
</feature>
<feature type="transmembrane region" description="Helical" evidence="8">
    <location>
        <begin position="139"/>
        <end position="157"/>
    </location>
</feature>
<dbReference type="Gene3D" id="1.20.1720.10">
    <property type="entry name" value="Multidrug resistance protein D"/>
    <property type="match status" value="1"/>
</dbReference>
<feature type="transmembrane region" description="Helical" evidence="8">
    <location>
        <begin position="201"/>
        <end position="219"/>
    </location>
</feature>
<name>A0A2S3U242_LACPN</name>
<keyword evidence="6 8" id="KW-1133">Transmembrane helix</keyword>
<comment type="caution">
    <text evidence="10">The sequence shown here is derived from an EMBL/GenBank/DDBJ whole genome shotgun (WGS) entry which is preliminary data.</text>
</comment>
<feature type="transmembrane region" description="Helical" evidence="8">
    <location>
        <begin position="49"/>
        <end position="72"/>
    </location>
</feature>
<reference evidence="10 11" key="1">
    <citation type="submission" date="2017-06" db="EMBL/GenBank/DDBJ databases">
        <title>Genome sequence of Lactobacillus plantarum subsp. plantarum strain SRCM101258.</title>
        <authorList>
            <person name="Cho S.H."/>
        </authorList>
    </citation>
    <scope>NUCLEOTIDE SEQUENCE [LARGE SCALE GENOMIC DNA]</scope>
    <source>
        <strain evidence="10 11">SRCM101258</strain>
    </source>
</reference>
<feature type="transmembrane region" description="Helical" evidence="8">
    <location>
        <begin position="401"/>
        <end position="424"/>
    </location>
</feature>
<feature type="transmembrane region" description="Helical" evidence="8">
    <location>
        <begin position="225"/>
        <end position="247"/>
    </location>
</feature>
<feature type="domain" description="Major facilitator superfamily (MFS) profile" evidence="9">
    <location>
        <begin position="1"/>
        <end position="468"/>
    </location>
</feature>
<dbReference type="Proteomes" id="UP000236990">
    <property type="component" value="Unassembled WGS sequence"/>
</dbReference>
<evidence type="ECO:0000256" key="3">
    <source>
        <dbReference type="ARBA" id="ARBA00022448"/>
    </source>
</evidence>
<feature type="transmembrane region" description="Helical" evidence="8">
    <location>
        <begin position="359"/>
        <end position="380"/>
    </location>
</feature>
<dbReference type="InterPro" id="IPR036259">
    <property type="entry name" value="MFS_trans_sf"/>
</dbReference>
<dbReference type="PANTHER" id="PTHR42718:SF9">
    <property type="entry name" value="MAJOR FACILITATOR SUPERFAMILY MULTIDRUG TRANSPORTER MFSC"/>
    <property type="match status" value="1"/>
</dbReference>
<evidence type="ECO:0000256" key="8">
    <source>
        <dbReference type="SAM" id="Phobius"/>
    </source>
</evidence>
<feature type="transmembrane region" description="Helical" evidence="8">
    <location>
        <begin position="301"/>
        <end position="323"/>
    </location>
</feature>
<dbReference type="GO" id="GO:0005886">
    <property type="term" value="C:plasma membrane"/>
    <property type="evidence" value="ECO:0007669"/>
    <property type="project" value="UniProtKB-SubCell"/>
</dbReference>
<protein>
    <submittedName>
        <fullName evidence="10">Tetracenomycin C resistance and export protein</fullName>
    </submittedName>
</protein>
<dbReference type="NCBIfam" id="TIGR00711">
    <property type="entry name" value="efflux_EmrB"/>
    <property type="match status" value="1"/>
</dbReference>
<dbReference type="PANTHER" id="PTHR42718">
    <property type="entry name" value="MAJOR FACILITATOR SUPERFAMILY MULTIDRUG TRANSPORTER MFSC"/>
    <property type="match status" value="1"/>
</dbReference>
<evidence type="ECO:0000256" key="6">
    <source>
        <dbReference type="ARBA" id="ARBA00022989"/>
    </source>
</evidence>
<comment type="similarity">
    <text evidence="2">Belongs to the major facilitator superfamily. EmrB family.</text>
</comment>
<sequence length="481" mass="51674">MSTTTPVIPTQTKVAIFGTASLAFCGILVETSMNVTFPTLMHQFHTTLATVQWVTTAYLLAVAATMVITAFIQQRFRWRTIINVGGAGFVLGGLLCTVAPQLWLLLFGRIIQAIGTGLALPLVFAQIMTQVPFTAQGRFTGTAGMLIALAPSLGPTYGGLVTQLLSWRLIFGITLPFGLIAWLITAKTIRQTQAPRSRPFPLCQFGLVVAALILLIFSVNNLSTHGLSLVFVWLPLLLAVLAVLTFTRSATRTTHPLINLAVFQQGNFTRALLIYFFIQFIQIGLTFLLPNFAQLALGKNALVSGLMLLAGSLCSAILSPLAGKLMDRRGIRRPFQIGSGFLLLATLSLAGLAQHLSVGLIISLFVGLFVGFQIGFSCLFNNALTYGLQQLPPQLMGDGNALFNTLQQYSGSLGTAIMAVLITLGTRMAPSASSTMQTTLGTQIALWFSLIIIMIVAALALTTKPIANMADDQHQSRSSNH</sequence>
<dbReference type="PROSITE" id="PS50850">
    <property type="entry name" value="MFS"/>
    <property type="match status" value="1"/>
</dbReference>
<feature type="transmembrane region" description="Helical" evidence="8">
    <location>
        <begin position="110"/>
        <end position="127"/>
    </location>
</feature>
<evidence type="ECO:0000256" key="4">
    <source>
        <dbReference type="ARBA" id="ARBA00022475"/>
    </source>
</evidence>
<dbReference type="GO" id="GO:0022857">
    <property type="term" value="F:transmembrane transporter activity"/>
    <property type="evidence" value="ECO:0007669"/>
    <property type="project" value="InterPro"/>
</dbReference>
<feature type="transmembrane region" description="Helical" evidence="8">
    <location>
        <begin position="12"/>
        <end position="29"/>
    </location>
</feature>
<evidence type="ECO:0000256" key="1">
    <source>
        <dbReference type="ARBA" id="ARBA00004651"/>
    </source>
</evidence>
<accession>A0A2S3U242</accession>
<organism evidence="10 11">
    <name type="scientific">Lactiplantibacillus plantarum subsp. plantarum</name>
    <dbReference type="NCBI Taxonomy" id="337330"/>
    <lineage>
        <taxon>Bacteria</taxon>
        <taxon>Bacillati</taxon>
        <taxon>Bacillota</taxon>
        <taxon>Bacilli</taxon>
        <taxon>Lactobacillales</taxon>
        <taxon>Lactobacillaceae</taxon>
        <taxon>Lactiplantibacillus</taxon>
    </lineage>
</organism>
<evidence type="ECO:0000313" key="10">
    <source>
        <dbReference type="EMBL" id="POD81835.1"/>
    </source>
</evidence>
<evidence type="ECO:0000256" key="5">
    <source>
        <dbReference type="ARBA" id="ARBA00022692"/>
    </source>
</evidence>
<dbReference type="InterPro" id="IPR011701">
    <property type="entry name" value="MFS"/>
</dbReference>
<feature type="transmembrane region" description="Helical" evidence="8">
    <location>
        <begin position="169"/>
        <end position="189"/>
    </location>
</feature>
<dbReference type="EMBL" id="NKCZ01000127">
    <property type="protein sequence ID" value="POD81835.1"/>
    <property type="molecule type" value="Genomic_DNA"/>
</dbReference>
<dbReference type="SUPFAM" id="SSF103473">
    <property type="entry name" value="MFS general substrate transporter"/>
    <property type="match status" value="1"/>
</dbReference>
<comment type="subcellular location">
    <subcellularLocation>
        <location evidence="1">Cell membrane</location>
        <topology evidence="1">Multi-pass membrane protein</topology>
    </subcellularLocation>
</comment>
<dbReference type="InterPro" id="IPR020846">
    <property type="entry name" value="MFS_dom"/>
</dbReference>
<dbReference type="PRINTS" id="PR01036">
    <property type="entry name" value="TCRTETB"/>
</dbReference>
<gene>
    <name evidence="10" type="ORF">S101258_03239</name>
</gene>
<evidence type="ECO:0000256" key="7">
    <source>
        <dbReference type="ARBA" id="ARBA00023136"/>
    </source>
</evidence>
<evidence type="ECO:0000256" key="2">
    <source>
        <dbReference type="ARBA" id="ARBA00008537"/>
    </source>
</evidence>
<feature type="transmembrane region" description="Helical" evidence="8">
    <location>
        <begin position="84"/>
        <end position="104"/>
    </location>
</feature>
<keyword evidence="7 8" id="KW-0472">Membrane</keyword>
<evidence type="ECO:0000259" key="9">
    <source>
        <dbReference type="PROSITE" id="PS50850"/>
    </source>
</evidence>